<dbReference type="InterPro" id="IPR002104">
    <property type="entry name" value="Integrase_catalytic"/>
</dbReference>
<dbReference type="AlphaFoldDB" id="A0A238Y4A4"/>
<dbReference type="PROSITE" id="PS51898">
    <property type="entry name" value="TYR_RECOMBINASE"/>
    <property type="match status" value="1"/>
</dbReference>
<sequence>MSDDDYGTVQHGSNPDELPLDWFVTKRHGHSADATQRLIRLRVDFFRRWLNNNLSWIIYKDGDEDEIAEKRNKWGDEVIQHETEVNWTTGGDLRPENLSIDEALNYFQALSACPRYGGSAEESHVQAIRQFYEFTLNRGHSWFTSTGNPIELALNEGGNKIIGSTSSRNPEIISVDEMGEYIRSFSHPLFEAVTALMAKTTIRRGVTHNLDLQDIYLDHPACDWNVHRELRHKDRPFIYISSEPEEGKLWEERQRVPKSSNKTSVDRTIPVDDELRDLILRWLVIHPGPLESNTPLFVSLFQNWGDRIHAQTIQQKIREHSEDLGYWYEPYDDDNINPHYFRHWSTSVIDERLEAAGAGGHTTTTKLIRGDEEDTMDNYTHWSDERVKRYLKVCPKFYD</sequence>
<dbReference type="GO" id="GO:0006310">
    <property type="term" value="P:DNA recombination"/>
    <property type="evidence" value="ECO:0007669"/>
    <property type="project" value="UniProtKB-KW"/>
</dbReference>
<gene>
    <name evidence="3" type="ORF">SAMN06266787_10854</name>
</gene>
<dbReference type="RefSeq" id="WP_141134100.1">
    <property type="nucleotide sequence ID" value="NZ_FZNK01000008.1"/>
</dbReference>
<proteinExistence type="predicted"/>
<dbReference type="GO" id="GO:0003677">
    <property type="term" value="F:DNA binding"/>
    <property type="evidence" value="ECO:0007669"/>
    <property type="project" value="InterPro"/>
</dbReference>
<feature type="domain" description="Tyr recombinase" evidence="2">
    <location>
        <begin position="168"/>
        <end position="392"/>
    </location>
</feature>
<dbReference type="Proteomes" id="UP000198297">
    <property type="component" value="Unassembled WGS sequence"/>
</dbReference>
<dbReference type="GO" id="GO:0015074">
    <property type="term" value="P:DNA integration"/>
    <property type="evidence" value="ECO:0007669"/>
    <property type="project" value="InterPro"/>
</dbReference>
<dbReference type="InterPro" id="IPR011010">
    <property type="entry name" value="DNA_brk_join_enz"/>
</dbReference>
<dbReference type="EMBL" id="FZNK01000008">
    <property type="protein sequence ID" value="SNR65860.1"/>
    <property type="molecule type" value="Genomic_DNA"/>
</dbReference>
<evidence type="ECO:0000256" key="1">
    <source>
        <dbReference type="ARBA" id="ARBA00023172"/>
    </source>
</evidence>
<keyword evidence="1" id="KW-0233">DNA recombination</keyword>
<evidence type="ECO:0000313" key="3">
    <source>
        <dbReference type="EMBL" id="SNR65860.1"/>
    </source>
</evidence>
<dbReference type="SUPFAM" id="SSF56349">
    <property type="entry name" value="DNA breaking-rejoining enzymes"/>
    <property type="match status" value="1"/>
</dbReference>
<protein>
    <submittedName>
        <fullName evidence="3">Phage integrase family protein</fullName>
    </submittedName>
</protein>
<dbReference type="InterPro" id="IPR013762">
    <property type="entry name" value="Integrase-like_cat_sf"/>
</dbReference>
<accession>A0A238Y4A4</accession>
<dbReference type="Gene3D" id="1.10.443.10">
    <property type="entry name" value="Intergrase catalytic core"/>
    <property type="match status" value="1"/>
</dbReference>
<evidence type="ECO:0000313" key="4">
    <source>
        <dbReference type="Proteomes" id="UP000198297"/>
    </source>
</evidence>
<evidence type="ECO:0000259" key="2">
    <source>
        <dbReference type="PROSITE" id="PS51898"/>
    </source>
</evidence>
<reference evidence="3 4" key="1">
    <citation type="submission" date="2017-06" db="EMBL/GenBank/DDBJ databases">
        <authorList>
            <person name="Kim H.J."/>
            <person name="Triplett B.A."/>
        </authorList>
    </citation>
    <scope>NUCLEOTIDE SEQUENCE [LARGE SCALE GENOMIC DNA]</scope>
    <source>
        <strain evidence="3 4">DSM 19316</strain>
    </source>
</reference>
<name>A0A238Y4A4_HALEZ</name>
<organism evidence="3 4">
    <name type="scientific">Halorubrum ezzemoulense</name>
    <name type="common">Halorubrum chaoviator</name>
    <dbReference type="NCBI Taxonomy" id="337243"/>
    <lineage>
        <taxon>Archaea</taxon>
        <taxon>Methanobacteriati</taxon>
        <taxon>Methanobacteriota</taxon>
        <taxon>Stenosarchaea group</taxon>
        <taxon>Halobacteria</taxon>
        <taxon>Halobacteriales</taxon>
        <taxon>Haloferacaceae</taxon>
        <taxon>Halorubrum</taxon>
    </lineage>
</organism>